<organism evidence="3 4">
    <name type="scientific">Ceratopteris richardii</name>
    <name type="common">Triangle waterfern</name>
    <dbReference type="NCBI Taxonomy" id="49495"/>
    <lineage>
        <taxon>Eukaryota</taxon>
        <taxon>Viridiplantae</taxon>
        <taxon>Streptophyta</taxon>
        <taxon>Embryophyta</taxon>
        <taxon>Tracheophyta</taxon>
        <taxon>Polypodiopsida</taxon>
        <taxon>Polypodiidae</taxon>
        <taxon>Polypodiales</taxon>
        <taxon>Pteridineae</taxon>
        <taxon>Pteridaceae</taxon>
        <taxon>Parkerioideae</taxon>
        <taxon>Ceratopteris</taxon>
    </lineage>
</organism>
<feature type="compositionally biased region" description="Basic and acidic residues" evidence="1">
    <location>
        <begin position="648"/>
        <end position="665"/>
    </location>
</feature>
<evidence type="ECO:0000313" key="3">
    <source>
        <dbReference type="EMBL" id="KAH7423319.1"/>
    </source>
</evidence>
<dbReference type="PROSITE" id="PS51840">
    <property type="entry name" value="C2_NT"/>
    <property type="match status" value="1"/>
</dbReference>
<name>A0A8T2TS04_CERRI</name>
<dbReference type="EMBL" id="CM035417">
    <property type="protein sequence ID" value="KAH7423319.1"/>
    <property type="molecule type" value="Genomic_DNA"/>
</dbReference>
<dbReference type="Proteomes" id="UP000825935">
    <property type="component" value="Chromosome 12"/>
</dbReference>
<evidence type="ECO:0000313" key="4">
    <source>
        <dbReference type="Proteomes" id="UP000825935"/>
    </source>
</evidence>
<dbReference type="EMBL" id="CM035417">
    <property type="protein sequence ID" value="KAH7423316.1"/>
    <property type="molecule type" value="Genomic_DNA"/>
</dbReference>
<feature type="compositionally biased region" description="Polar residues" evidence="1">
    <location>
        <begin position="309"/>
        <end position="321"/>
    </location>
</feature>
<dbReference type="OrthoDB" id="733571at2759"/>
<dbReference type="OMA" id="RIAHETT"/>
<dbReference type="AlphaFoldDB" id="A0A8T2TS04"/>
<comment type="caution">
    <text evidence="3">The sequence shown here is derived from an EMBL/GenBank/DDBJ whole genome shotgun (WGS) entry which is preliminary data.</text>
</comment>
<proteinExistence type="predicted"/>
<dbReference type="EMBL" id="CM035417">
    <property type="protein sequence ID" value="KAH7423318.1"/>
    <property type="molecule type" value="Genomic_DNA"/>
</dbReference>
<feature type="region of interest" description="Disordered" evidence="1">
    <location>
        <begin position="309"/>
        <end position="342"/>
    </location>
</feature>
<keyword evidence="4" id="KW-1185">Reference proteome</keyword>
<reference evidence="3" key="1">
    <citation type="submission" date="2021-08" db="EMBL/GenBank/DDBJ databases">
        <title>WGS assembly of Ceratopteris richardii.</title>
        <authorList>
            <person name="Marchant D.B."/>
            <person name="Chen G."/>
            <person name="Jenkins J."/>
            <person name="Shu S."/>
            <person name="Leebens-Mack J."/>
            <person name="Grimwood J."/>
            <person name="Schmutz J."/>
            <person name="Soltis P."/>
            <person name="Soltis D."/>
            <person name="Chen Z.-H."/>
        </authorList>
    </citation>
    <scope>NUCLEOTIDE SEQUENCE</scope>
    <source>
        <strain evidence="3">Whitten #5841</strain>
        <tissue evidence="3">Leaf</tissue>
    </source>
</reference>
<dbReference type="Pfam" id="PF10358">
    <property type="entry name" value="NT-C2"/>
    <property type="match status" value="1"/>
</dbReference>
<feature type="compositionally biased region" description="Polar residues" evidence="1">
    <location>
        <begin position="330"/>
        <end position="342"/>
    </location>
</feature>
<dbReference type="InterPro" id="IPR019448">
    <property type="entry name" value="NT-C2"/>
</dbReference>
<accession>A0A8T2TS04</accession>
<dbReference type="PANTHER" id="PTHR31182">
    <property type="entry name" value="C2 NT-TYPE DOMAIN-CONTAINING PROTEIN"/>
    <property type="match status" value="1"/>
</dbReference>
<protein>
    <recommendedName>
        <fullName evidence="2">C2 NT-type domain-containing protein</fullName>
    </recommendedName>
</protein>
<dbReference type="PANTHER" id="PTHR31182:SF21">
    <property type="entry name" value="C2 NT-TYPE DOMAIN-CONTAINING PROTEIN"/>
    <property type="match status" value="1"/>
</dbReference>
<evidence type="ECO:0000256" key="1">
    <source>
        <dbReference type="SAM" id="MobiDB-lite"/>
    </source>
</evidence>
<feature type="region of interest" description="Disordered" evidence="1">
    <location>
        <begin position="638"/>
        <end position="667"/>
    </location>
</feature>
<feature type="domain" description="C2 NT-type" evidence="2">
    <location>
        <begin position="19"/>
        <end position="193"/>
    </location>
</feature>
<gene>
    <name evidence="3" type="ORF">KP509_12G049000</name>
</gene>
<evidence type="ECO:0000259" key="2">
    <source>
        <dbReference type="PROSITE" id="PS51840"/>
    </source>
</evidence>
<sequence length="749" mass="84027">MYRYRTSKNMVVNMMKWRPWIAASSSRCFQVKIKLHHLEGLSNLVTTKSNELGIGTSLPGSKNTGELKSMMVHVKWKGPRGGLSSRFKRSLKRARSTSRVLEDAALLSWEEEFEHVCMFNIAKDGQFLPWDICFLVKQVDSKSKSVILGTAWMNVAEMAPTVENLKQTATLQIMTPNRVECQSALVVTVDFVELRIPESLSFDYPILSCIGGPLLCNADEQLGVEEAELRQQTENDFFTVTTKEGNDLELPAKAVAETVSDSSRDSIDSESDTFWDDKKSFESSDIGINGYGPLTGVNLVVEGALQQHPTDSYVSSSTRSIRGSPRGSDQIVSSDSEQSTEPIVTAAPTVRSILGWRKRKLKFQSSKWKGEPLLKKDYGEEGGDDIDFDRRLAVVSHKESLSEVQVDTSSTAIPGCLDFGDEHFAVGSWERKSFCSRDGQMKLEGDVFFATIDQRSEKAAGESACTALVAVISVWLHQNPGRMPIKAELDMLIREGSAEWRELCKRETYKELFPDGHFDLETVIHSKVWPLVEVAEKSYVGFFQFNGLGDSCDYLQGAMSFDSMWEEIIAKQEGDGQPATYVVSWNDHFFIVKIDMDSCYIIDTLGERLFEGSNQAYIIRFDKETRLYNVPAVESKKDSVDLNSPNCKPREEVGQPNTDDPHQVEDCQDEGSKTLTEVSVPSHTFQNENVYTGKEACKEFIKGFFAALPLSELEREIKKGLHGNTLHQRLQIEFHYTSLIDRLSSGESD</sequence>